<evidence type="ECO:0000259" key="1">
    <source>
        <dbReference type="PROSITE" id="PS50164"/>
    </source>
</evidence>
<dbReference type="AlphaFoldDB" id="A0A6C0EB73"/>
<sequence>MDYYCYMLTNDKGYTYIGITNNLENRLKCHNSGKGAKATRYCNNWWYNVVVGKFDKSKASRFEWLWKHKKSKTKWKNTTGIDERISRMNELLGEDEWTNIEICEFD</sequence>
<reference evidence="2" key="1">
    <citation type="journal article" date="2020" name="Nature">
        <title>Giant virus diversity and host interactions through global metagenomics.</title>
        <authorList>
            <person name="Schulz F."/>
            <person name="Roux S."/>
            <person name="Paez-Espino D."/>
            <person name="Jungbluth S."/>
            <person name="Walsh D.A."/>
            <person name="Denef V.J."/>
            <person name="McMahon K.D."/>
            <person name="Konstantinidis K.T."/>
            <person name="Eloe-Fadrosh E.A."/>
            <person name="Kyrpides N.C."/>
            <person name="Woyke T."/>
        </authorList>
    </citation>
    <scope>NUCLEOTIDE SEQUENCE</scope>
    <source>
        <strain evidence="2">GVMAG-M-3300023179-27</strain>
    </source>
</reference>
<dbReference type="InterPro" id="IPR035901">
    <property type="entry name" value="GIY-YIG_endonuc_sf"/>
</dbReference>
<dbReference type="EMBL" id="MN739785">
    <property type="protein sequence ID" value="QHT26334.1"/>
    <property type="molecule type" value="Genomic_DNA"/>
</dbReference>
<dbReference type="Gene3D" id="3.40.1440.10">
    <property type="entry name" value="GIY-YIG endonuclease"/>
    <property type="match status" value="1"/>
</dbReference>
<feature type="domain" description="GIY-YIG" evidence="1">
    <location>
        <begin position="1"/>
        <end position="77"/>
    </location>
</feature>
<protein>
    <recommendedName>
        <fullName evidence="1">GIY-YIG domain-containing protein</fullName>
    </recommendedName>
</protein>
<name>A0A6C0EB73_9ZZZZ</name>
<dbReference type="PANTHER" id="PTHR20208:SF13">
    <property type="entry name" value="STRUCTURE-SPECIFIC ENDONUCLEASE SUBUNIT SLX1"/>
    <property type="match status" value="1"/>
</dbReference>
<proteinExistence type="predicted"/>
<dbReference type="InterPro" id="IPR000305">
    <property type="entry name" value="GIY-YIG_endonuc"/>
</dbReference>
<dbReference type="PANTHER" id="PTHR20208">
    <property type="entry name" value="STRUCTURE-SPECIFIC ENDONUCLEASE SUBUNIT SLX1"/>
    <property type="match status" value="1"/>
</dbReference>
<organism evidence="2">
    <name type="scientific">viral metagenome</name>
    <dbReference type="NCBI Taxonomy" id="1070528"/>
    <lineage>
        <taxon>unclassified sequences</taxon>
        <taxon>metagenomes</taxon>
        <taxon>organismal metagenomes</taxon>
    </lineage>
</organism>
<dbReference type="PROSITE" id="PS50164">
    <property type="entry name" value="GIY_YIG"/>
    <property type="match status" value="1"/>
</dbReference>
<dbReference type="InterPro" id="IPR050381">
    <property type="entry name" value="SLX1_endonuclease"/>
</dbReference>
<dbReference type="SUPFAM" id="SSF82771">
    <property type="entry name" value="GIY-YIG endonuclease"/>
    <property type="match status" value="1"/>
</dbReference>
<accession>A0A6C0EB73</accession>
<dbReference type="Pfam" id="PF01541">
    <property type="entry name" value="GIY-YIG"/>
    <property type="match status" value="1"/>
</dbReference>
<evidence type="ECO:0000313" key="2">
    <source>
        <dbReference type="EMBL" id="QHT26334.1"/>
    </source>
</evidence>